<evidence type="ECO:0000313" key="8">
    <source>
        <dbReference type="Proteomes" id="UP001239167"/>
    </source>
</evidence>
<keyword evidence="2 4" id="KW-0227">DNA damage</keyword>
<dbReference type="InterPro" id="IPR013507">
    <property type="entry name" value="DNA_mismatch_S5_2-like"/>
</dbReference>
<dbReference type="Gene3D" id="3.30.1370.100">
    <property type="entry name" value="MutL, C-terminal domain, regulatory subdomain"/>
    <property type="match status" value="1"/>
</dbReference>
<dbReference type="InterPro" id="IPR037198">
    <property type="entry name" value="MutL_C_sf"/>
</dbReference>
<dbReference type="InterPro" id="IPR020667">
    <property type="entry name" value="DNA_mismatch_repair_MutL"/>
</dbReference>
<reference evidence="7 8" key="1">
    <citation type="submission" date="2023-07" db="EMBL/GenBank/DDBJ databases">
        <title>Genomic Encyclopedia of Type Strains, Phase IV (KMG-IV): sequencing the most valuable type-strain genomes for metagenomic binning, comparative biology and taxonomic classification.</title>
        <authorList>
            <person name="Goeker M."/>
        </authorList>
    </citation>
    <scope>NUCLEOTIDE SEQUENCE [LARGE SCALE GENOMIC DNA]</scope>
    <source>
        <strain evidence="7 8">DSM 16980</strain>
    </source>
</reference>
<dbReference type="HAMAP" id="MF_00149">
    <property type="entry name" value="DNA_mis_repair"/>
    <property type="match status" value="1"/>
</dbReference>
<organism evidence="7 8">
    <name type="scientific">Pectinatus haikarae</name>
    <dbReference type="NCBI Taxonomy" id="349096"/>
    <lineage>
        <taxon>Bacteria</taxon>
        <taxon>Bacillati</taxon>
        <taxon>Bacillota</taxon>
        <taxon>Negativicutes</taxon>
        <taxon>Selenomonadales</taxon>
        <taxon>Selenomonadaceae</taxon>
        <taxon>Pectinatus</taxon>
    </lineage>
</organism>
<comment type="caution">
    <text evidence="7">The sequence shown here is derived from an EMBL/GenBank/DDBJ whole genome shotgun (WGS) entry which is preliminary data.</text>
</comment>
<name>A0ABT9Y8C6_9FIRM</name>
<dbReference type="InterPro" id="IPR014762">
    <property type="entry name" value="DNA_mismatch_repair_CS"/>
</dbReference>
<comment type="similarity">
    <text evidence="1 4">Belongs to the DNA mismatch repair MutL/HexB family.</text>
</comment>
<proteinExistence type="inferred from homology"/>
<keyword evidence="3 4" id="KW-0234">DNA repair</keyword>
<dbReference type="RefSeq" id="WP_196604606.1">
    <property type="nucleotide sequence ID" value="NZ_CP116940.1"/>
</dbReference>
<dbReference type="Pfam" id="PF01119">
    <property type="entry name" value="DNA_mis_repair"/>
    <property type="match status" value="1"/>
</dbReference>
<dbReference type="EMBL" id="JAUSUE010000006">
    <property type="protein sequence ID" value="MDQ0203399.1"/>
    <property type="molecule type" value="Genomic_DNA"/>
</dbReference>
<evidence type="ECO:0000256" key="2">
    <source>
        <dbReference type="ARBA" id="ARBA00022763"/>
    </source>
</evidence>
<evidence type="ECO:0000259" key="5">
    <source>
        <dbReference type="SMART" id="SM00853"/>
    </source>
</evidence>
<feature type="domain" description="DNA mismatch repair protein S5" evidence="6">
    <location>
        <begin position="209"/>
        <end position="327"/>
    </location>
</feature>
<dbReference type="InterPro" id="IPR042120">
    <property type="entry name" value="MutL_C_dimsub"/>
</dbReference>
<dbReference type="PANTHER" id="PTHR10073:SF12">
    <property type="entry name" value="DNA MISMATCH REPAIR PROTEIN MLH1"/>
    <property type="match status" value="1"/>
</dbReference>
<evidence type="ECO:0000313" key="7">
    <source>
        <dbReference type="EMBL" id="MDQ0203399.1"/>
    </source>
</evidence>
<dbReference type="InterPro" id="IPR038973">
    <property type="entry name" value="MutL/Mlh/Pms-like"/>
</dbReference>
<dbReference type="Pfam" id="PF08676">
    <property type="entry name" value="MutL_C"/>
    <property type="match status" value="1"/>
</dbReference>
<accession>A0ABT9Y8C6</accession>
<dbReference type="InterPro" id="IPR002099">
    <property type="entry name" value="MutL/Mlh/PMS"/>
</dbReference>
<dbReference type="Gene3D" id="3.30.230.10">
    <property type="match status" value="1"/>
</dbReference>
<dbReference type="InterPro" id="IPR036890">
    <property type="entry name" value="HATPase_C_sf"/>
</dbReference>
<dbReference type="SUPFAM" id="SSF55874">
    <property type="entry name" value="ATPase domain of HSP90 chaperone/DNA topoisomerase II/histidine kinase"/>
    <property type="match status" value="1"/>
</dbReference>
<sequence>MSSIHVLDENTINKIAAGEVVERPSSVVKELMENSIDAGASKIDVEIMAGGTSFIRITDNGRAMTREDVQVAILRHATSKITAVGDLEKIATLGFRGEALPSIAAVSRFSILTRRAQDELGTSVKIIGGKLEDIGEAGCGIGTTIKVEDLFFNTPARKKFLKTTSTETNKINDYVIKLAFSNPQIAVKLISNNKITVITPGTGSLKDTITGIYGRTVGQELLTLGFNDEDVKITGYISKPAVIRSSRTWQTFIVNGRIITSRMISRAIDNAYHSLLPKSGYPLAVLNIEVAKNTIDINVHPQKIELKFADEGRLFKAVYKTILDAVRPAQSDDAKTLDAFAAPADFIRPRYEEPMLHSVSAPNSETPETSSALMIHETNHSGGLHSEDTSFLREADADDFKMAKEQIYAMKNTAVISQNMQNENILADTQTDPQLSAARELFPLGQIDLCYIIAQGEDGMYIIDQHAAHERILYDRFGLAKDRIVSQQLLVHLLLNLSSAEYDLLEENREILYKLGFNAESSGPQQFRLMEIPADIPMDEAENTIRDILASLNEMHTPTPQEIRHACLATAACRAAIKAGDKLTLQQMKIILDELAHTRLPYTCPHGRPTTIKFEHRDLAKMFKRIQ</sequence>
<dbReference type="PROSITE" id="PS00058">
    <property type="entry name" value="DNA_MISMATCH_REPAIR_1"/>
    <property type="match status" value="1"/>
</dbReference>
<comment type="function">
    <text evidence="4">This protein is involved in the repair of mismatches in DNA. It is required for dam-dependent methyl-directed DNA mismatch repair. May act as a 'molecular matchmaker', a protein that promotes the formation of a stable complex between two or more DNA-binding proteins in an ATP-dependent manner without itself being part of a final effector complex.</text>
</comment>
<feature type="domain" description="MutL C-terminal dimerisation" evidence="5">
    <location>
        <begin position="443"/>
        <end position="583"/>
    </location>
</feature>
<dbReference type="SUPFAM" id="SSF118116">
    <property type="entry name" value="DNA mismatch repair protein MutL"/>
    <property type="match status" value="1"/>
</dbReference>
<dbReference type="InterPro" id="IPR014790">
    <property type="entry name" value="MutL_C"/>
</dbReference>
<evidence type="ECO:0000256" key="1">
    <source>
        <dbReference type="ARBA" id="ARBA00006082"/>
    </source>
</evidence>
<evidence type="ECO:0000256" key="3">
    <source>
        <dbReference type="ARBA" id="ARBA00023204"/>
    </source>
</evidence>
<dbReference type="SMART" id="SM01340">
    <property type="entry name" value="DNA_mis_repair"/>
    <property type="match status" value="1"/>
</dbReference>
<dbReference type="InterPro" id="IPR020568">
    <property type="entry name" value="Ribosomal_Su5_D2-typ_SF"/>
</dbReference>
<protein>
    <recommendedName>
        <fullName evidence="4">DNA mismatch repair protein MutL</fullName>
    </recommendedName>
</protein>
<evidence type="ECO:0000259" key="6">
    <source>
        <dbReference type="SMART" id="SM01340"/>
    </source>
</evidence>
<dbReference type="NCBIfam" id="TIGR00585">
    <property type="entry name" value="mutl"/>
    <property type="match status" value="1"/>
</dbReference>
<dbReference type="SMART" id="SM00853">
    <property type="entry name" value="MutL_C"/>
    <property type="match status" value="1"/>
</dbReference>
<evidence type="ECO:0000256" key="4">
    <source>
        <dbReference type="HAMAP-Rule" id="MF_00149"/>
    </source>
</evidence>
<keyword evidence="8" id="KW-1185">Reference proteome</keyword>
<dbReference type="PANTHER" id="PTHR10073">
    <property type="entry name" value="DNA MISMATCH REPAIR PROTEIN MLH, PMS, MUTL"/>
    <property type="match status" value="1"/>
</dbReference>
<dbReference type="Gene3D" id="3.30.1540.20">
    <property type="entry name" value="MutL, C-terminal domain, dimerisation subdomain"/>
    <property type="match status" value="1"/>
</dbReference>
<dbReference type="Pfam" id="PF13589">
    <property type="entry name" value="HATPase_c_3"/>
    <property type="match status" value="1"/>
</dbReference>
<gene>
    <name evidence="4" type="primary">mutL</name>
    <name evidence="7" type="ORF">J2S01_001115</name>
</gene>
<dbReference type="CDD" id="cd16926">
    <property type="entry name" value="HATPase_MutL-MLH-PMS-like"/>
    <property type="match status" value="1"/>
</dbReference>
<dbReference type="SUPFAM" id="SSF54211">
    <property type="entry name" value="Ribosomal protein S5 domain 2-like"/>
    <property type="match status" value="1"/>
</dbReference>
<dbReference type="CDD" id="cd00782">
    <property type="entry name" value="MutL_Trans"/>
    <property type="match status" value="1"/>
</dbReference>
<dbReference type="Proteomes" id="UP001239167">
    <property type="component" value="Unassembled WGS sequence"/>
</dbReference>
<dbReference type="Gene3D" id="3.30.565.10">
    <property type="entry name" value="Histidine kinase-like ATPase, C-terminal domain"/>
    <property type="match status" value="1"/>
</dbReference>
<dbReference type="InterPro" id="IPR014721">
    <property type="entry name" value="Ribsml_uS5_D2-typ_fold_subgr"/>
</dbReference>
<dbReference type="InterPro" id="IPR042121">
    <property type="entry name" value="MutL_C_regsub"/>
</dbReference>